<reference evidence="2 3" key="1">
    <citation type="journal article" date="2018" name="Front. Microbiol.">
        <title>Adaptation of the Freshwater Bloom-Forming Cyanobacterium Microcystis aeruginosa to Brackish Water Is Driven by Recent Horizontal Transfer of Sucrose Genes.</title>
        <authorList>
            <person name="Tanabe Y."/>
            <person name="Hodoki Y."/>
            <person name="Sano T."/>
            <person name="Tada K."/>
            <person name="Watanabe M.M."/>
        </authorList>
    </citation>
    <scope>NUCLEOTIDE SEQUENCE [LARGE SCALE GENOMIC DNA]</scope>
    <source>
        <strain evidence="2 3">Sj</strain>
    </source>
</reference>
<keyword evidence="1" id="KW-0812">Transmembrane</keyword>
<proteinExistence type="predicted"/>
<dbReference type="AlphaFoldDB" id="A0A2Z6UUC5"/>
<accession>A0A2Z6UUC5</accession>
<sequence length="237" mass="25515">MIEIAIAISTGVAAFVATNLDDILILTILFSQTGKLFRRRDIVIGQYIGFILLVIASLAGFFGFFLIPNPWIRYLGLFPVILGIFSLLKEEEEEEPENVEVDLEGAKNSPFGVAQGKPFGGWFDSRTYSVAALTVANGSDNIGIYIPLFASSTVTSLIVIVSVFLILVGVWCAIAYGLTSVPTIATILTSQGSTFVPCVLIGLGIFIVKESIPLTFLALAISYLWAIAGRGQELAKK</sequence>
<feature type="transmembrane region" description="Helical" evidence="1">
    <location>
        <begin position="157"/>
        <end position="178"/>
    </location>
</feature>
<feature type="transmembrane region" description="Helical" evidence="1">
    <location>
        <begin position="42"/>
        <end position="65"/>
    </location>
</feature>
<feature type="transmembrane region" description="Helical" evidence="1">
    <location>
        <begin position="6"/>
        <end position="30"/>
    </location>
</feature>
<comment type="caution">
    <text evidence="2">The sequence shown here is derived from an EMBL/GenBank/DDBJ whole genome shotgun (WGS) entry which is preliminary data.</text>
</comment>
<dbReference type="RefSeq" id="WP_110579776.1">
    <property type="nucleotide sequence ID" value="NZ_BDSG01000080.1"/>
</dbReference>
<evidence type="ECO:0008006" key="4">
    <source>
        <dbReference type="Google" id="ProtNLM"/>
    </source>
</evidence>
<name>A0A2Z6UUC5_MICAE</name>
<dbReference type="Proteomes" id="UP000248272">
    <property type="component" value="Unassembled WGS sequence"/>
</dbReference>
<evidence type="ECO:0000313" key="3">
    <source>
        <dbReference type="Proteomes" id="UP000248272"/>
    </source>
</evidence>
<gene>
    <name evidence="2" type="ORF">MSj_03021</name>
</gene>
<evidence type="ECO:0000313" key="2">
    <source>
        <dbReference type="EMBL" id="GBL11516.1"/>
    </source>
</evidence>
<organism evidence="2 3">
    <name type="scientific">Microcystis aeruginosa Sj</name>
    <dbReference type="NCBI Taxonomy" id="1979544"/>
    <lineage>
        <taxon>Bacteria</taxon>
        <taxon>Bacillati</taxon>
        <taxon>Cyanobacteriota</taxon>
        <taxon>Cyanophyceae</taxon>
        <taxon>Oscillatoriophycideae</taxon>
        <taxon>Chroococcales</taxon>
        <taxon>Microcystaceae</taxon>
        <taxon>Microcystis</taxon>
    </lineage>
</organism>
<feature type="transmembrane region" description="Helical" evidence="1">
    <location>
        <begin position="214"/>
        <end position="231"/>
    </location>
</feature>
<feature type="transmembrane region" description="Helical" evidence="1">
    <location>
        <begin position="184"/>
        <end position="207"/>
    </location>
</feature>
<dbReference type="InterPro" id="IPR004676">
    <property type="entry name" value="Cd-R_transporter"/>
</dbReference>
<keyword evidence="1" id="KW-1133">Transmembrane helix</keyword>
<protein>
    <recommendedName>
        <fullName evidence="4">Cadmium resistance transporter</fullName>
    </recommendedName>
</protein>
<evidence type="ECO:0000256" key="1">
    <source>
        <dbReference type="SAM" id="Phobius"/>
    </source>
</evidence>
<keyword evidence="1" id="KW-0472">Membrane</keyword>
<feature type="transmembrane region" description="Helical" evidence="1">
    <location>
        <begin position="71"/>
        <end position="88"/>
    </location>
</feature>
<dbReference type="Pfam" id="PF03596">
    <property type="entry name" value="Cad"/>
    <property type="match status" value="2"/>
</dbReference>
<dbReference type="EMBL" id="BDSG01000080">
    <property type="protein sequence ID" value="GBL11516.1"/>
    <property type="molecule type" value="Genomic_DNA"/>
</dbReference>